<dbReference type="Proteomes" id="UP000186720">
    <property type="component" value="Unassembled WGS sequence"/>
</dbReference>
<evidence type="ECO:0000313" key="2">
    <source>
        <dbReference type="Proteomes" id="UP000186720"/>
    </source>
</evidence>
<dbReference type="EMBL" id="MPPL01000001">
    <property type="protein sequence ID" value="OKS84857.1"/>
    <property type="molecule type" value="Genomic_DNA"/>
</dbReference>
<organism evidence="1 2">
    <name type="scientific">Mucilaginibacter polytrichastri</name>
    <dbReference type="NCBI Taxonomy" id="1302689"/>
    <lineage>
        <taxon>Bacteria</taxon>
        <taxon>Pseudomonadati</taxon>
        <taxon>Bacteroidota</taxon>
        <taxon>Sphingobacteriia</taxon>
        <taxon>Sphingobacteriales</taxon>
        <taxon>Sphingobacteriaceae</taxon>
        <taxon>Mucilaginibacter</taxon>
    </lineage>
</organism>
<keyword evidence="2" id="KW-1185">Reference proteome</keyword>
<evidence type="ECO:0000313" key="1">
    <source>
        <dbReference type="EMBL" id="OKS84857.1"/>
    </source>
</evidence>
<comment type="caution">
    <text evidence="1">The sequence shown here is derived from an EMBL/GenBank/DDBJ whole genome shotgun (WGS) entry which is preliminary data.</text>
</comment>
<reference evidence="1 2" key="1">
    <citation type="submission" date="2016-11" db="EMBL/GenBank/DDBJ databases">
        <title>Whole Genome Sequencing of Mucilaginibacter polytrichastri RG4-7(T) isolated from the moss sample.</title>
        <authorList>
            <person name="Li Y."/>
        </authorList>
    </citation>
    <scope>NUCLEOTIDE SEQUENCE [LARGE SCALE GENOMIC DNA]</scope>
    <source>
        <strain evidence="1 2">RG4-7</strain>
    </source>
</reference>
<sequence>MACSVLGWCNYQYFYVSLMINYKTKIKKILYLKKLSVKSY</sequence>
<gene>
    <name evidence="1" type="ORF">RG47T_0294</name>
</gene>
<dbReference type="STRING" id="1302689.RG47T_0294"/>
<dbReference type="AlphaFoldDB" id="A0A1Q5ZSY4"/>
<proteinExistence type="predicted"/>
<protein>
    <submittedName>
        <fullName evidence="1">Uncharacterized protein</fullName>
    </submittedName>
</protein>
<name>A0A1Q5ZSY4_9SPHI</name>
<accession>A0A1Q5ZSY4</accession>